<evidence type="ECO:0000256" key="7">
    <source>
        <dbReference type="ARBA" id="ARBA00023163"/>
    </source>
</evidence>
<comment type="subcellular location">
    <subcellularLocation>
        <location evidence="1">Nucleus</location>
    </subcellularLocation>
</comment>
<protein>
    <recommendedName>
        <fullName evidence="12">Anaphase-promoting complex subunit 4 WD40 domain-containing protein</fullName>
    </recommendedName>
</protein>
<sequence>MKITDSVLRSFRVARTFRENSQKVNCVDYSSNGESAISSSDDDSIVLYDCQEGKPIRTLYSKKYGVDLIRYTHGDANTVVYSSNKLDDTIRYLSLTDNKYIRYFPGHTDRVVALSMSPVDDTFISGSLDMTIRLWDLRSPNCQGLTNPLGKPVCSYDPEGLIFAAGVDSEAIKLYDLRSFDKGPFASFETLFSRVCEWTGLKFSRDGKQILISTNGGAIRILDAFNGSVLHTFSGYNNSKGISLEACFTPDSDFVMIGSEDGRVHVWSTESGMKIAVLDGKHSGPINTLQFNPKYMTFASACSNMVRYTHTLSSA</sequence>
<dbReference type="GO" id="GO:0110064">
    <property type="term" value="P:lncRNA catabolic process"/>
    <property type="evidence" value="ECO:0007669"/>
    <property type="project" value="UniProtKB-ARBA"/>
</dbReference>
<feature type="repeat" description="WD" evidence="9">
    <location>
        <begin position="17"/>
        <end position="58"/>
    </location>
</feature>
<evidence type="ECO:0000256" key="2">
    <source>
        <dbReference type="ARBA" id="ARBA00005616"/>
    </source>
</evidence>
<dbReference type="GO" id="GO:0006353">
    <property type="term" value="P:DNA-templated transcription termination"/>
    <property type="evidence" value="ECO:0007669"/>
    <property type="project" value="UniProtKB-KW"/>
</dbReference>
<proteinExistence type="inferred from homology"/>
<dbReference type="InterPro" id="IPR037867">
    <property type="entry name" value="Swd2/WDR82"/>
</dbReference>
<dbReference type="AlphaFoldDB" id="A0A8K9WMV1"/>
<comment type="similarity">
    <text evidence="2">Belongs to the WD repeat SWD2 family.</text>
</comment>
<dbReference type="Pfam" id="PF00400">
    <property type="entry name" value="WD40"/>
    <property type="match status" value="3"/>
</dbReference>
<evidence type="ECO:0000313" key="10">
    <source>
        <dbReference type="Ensembl" id="ENSOMYP00000111553.1"/>
    </source>
</evidence>
<dbReference type="InterPro" id="IPR036322">
    <property type="entry name" value="WD40_repeat_dom_sf"/>
</dbReference>
<evidence type="ECO:0000256" key="9">
    <source>
        <dbReference type="PROSITE-ProRule" id="PRU00221"/>
    </source>
</evidence>
<keyword evidence="8" id="KW-0539">Nucleus</keyword>
<reference evidence="10" key="2">
    <citation type="submission" date="2025-08" db="UniProtKB">
        <authorList>
            <consortium name="Ensembl"/>
        </authorList>
    </citation>
    <scope>IDENTIFICATION</scope>
</reference>
<dbReference type="PROSITE" id="PS50294">
    <property type="entry name" value="WD_REPEATS_REGION"/>
    <property type="match status" value="1"/>
</dbReference>
<evidence type="ECO:0008006" key="12">
    <source>
        <dbReference type="Google" id="ProtNLM"/>
    </source>
</evidence>
<dbReference type="InterPro" id="IPR015943">
    <property type="entry name" value="WD40/YVTN_repeat-like_dom_sf"/>
</dbReference>
<keyword evidence="7" id="KW-0804">Transcription</keyword>
<gene>
    <name evidence="10" type="primary">LOC110494976</name>
</gene>
<feature type="repeat" description="WD" evidence="9">
    <location>
        <begin position="104"/>
        <end position="139"/>
    </location>
</feature>
<keyword evidence="4 9" id="KW-0853">WD repeat</keyword>
<dbReference type="GO" id="GO:0071027">
    <property type="term" value="P:nuclear RNA surveillance"/>
    <property type="evidence" value="ECO:0007669"/>
    <property type="project" value="UniProtKB-ARBA"/>
</dbReference>
<keyword evidence="3" id="KW-0806">Transcription termination</keyword>
<dbReference type="Ensembl" id="ENSOMYT00000147083.1">
    <property type="protein sequence ID" value="ENSOMYP00000111553.1"/>
    <property type="gene ID" value="ENSOMYG00000035829.2"/>
</dbReference>
<evidence type="ECO:0000256" key="6">
    <source>
        <dbReference type="ARBA" id="ARBA00023015"/>
    </source>
</evidence>
<accession>A0A8K9WMV1</accession>
<evidence type="ECO:0000256" key="5">
    <source>
        <dbReference type="ARBA" id="ARBA00022737"/>
    </source>
</evidence>
<evidence type="ECO:0000256" key="4">
    <source>
        <dbReference type="ARBA" id="ARBA00022574"/>
    </source>
</evidence>
<keyword evidence="11" id="KW-1185">Reference proteome</keyword>
<dbReference type="PANTHER" id="PTHR19861">
    <property type="entry name" value="WD40 REPEAT PROTEIN SWD2"/>
    <property type="match status" value="1"/>
</dbReference>
<keyword evidence="5" id="KW-0677">Repeat</keyword>
<keyword evidence="6" id="KW-0805">Transcription regulation</keyword>
<dbReference type="GeneTree" id="ENSGT00530000063965"/>
<dbReference type="PANTHER" id="PTHR19861:SF0">
    <property type="entry name" value="WD REPEAT-CONTAINING PROTEIN 82"/>
    <property type="match status" value="1"/>
</dbReference>
<dbReference type="GO" id="GO:0048188">
    <property type="term" value="C:Set1C/COMPASS complex"/>
    <property type="evidence" value="ECO:0007669"/>
    <property type="project" value="TreeGrafter"/>
</dbReference>
<dbReference type="PROSITE" id="PS50082">
    <property type="entry name" value="WD_REPEATS_2"/>
    <property type="match status" value="3"/>
</dbReference>
<organism evidence="10 11">
    <name type="scientific">Oncorhynchus mykiss</name>
    <name type="common">Rainbow trout</name>
    <name type="synonym">Salmo gairdneri</name>
    <dbReference type="NCBI Taxonomy" id="8022"/>
    <lineage>
        <taxon>Eukaryota</taxon>
        <taxon>Metazoa</taxon>
        <taxon>Chordata</taxon>
        <taxon>Craniata</taxon>
        <taxon>Vertebrata</taxon>
        <taxon>Euteleostomi</taxon>
        <taxon>Actinopterygii</taxon>
        <taxon>Neopterygii</taxon>
        <taxon>Teleostei</taxon>
        <taxon>Protacanthopterygii</taxon>
        <taxon>Salmoniformes</taxon>
        <taxon>Salmonidae</taxon>
        <taxon>Salmoninae</taxon>
        <taxon>Oncorhynchus</taxon>
    </lineage>
</organism>
<reference evidence="10" key="3">
    <citation type="submission" date="2025-09" db="UniProtKB">
        <authorList>
            <consortium name="Ensembl"/>
        </authorList>
    </citation>
    <scope>IDENTIFICATION</scope>
</reference>
<evidence type="ECO:0000313" key="11">
    <source>
        <dbReference type="Proteomes" id="UP000694395"/>
    </source>
</evidence>
<dbReference type="GO" id="GO:0032785">
    <property type="term" value="P:negative regulation of DNA-templated transcription, elongation"/>
    <property type="evidence" value="ECO:0007669"/>
    <property type="project" value="UniProtKB-ARBA"/>
</dbReference>
<dbReference type="SUPFAM" id="SSF50978">
    <property type="entry name" value="WD40 repeat-like"/>
    <property type="match status" value="1"/>
</dbReference>
<evidence type="ECO:0000256" key="1">
    <source>
        <dbReference type="ARBA" id="ARBA00004123"/>
    </source>
</evidence>
<dbReference type="GO" id="GO:0140744">
    <property type="term" value="P:negative regulation of lncRNA transcription"/>
    <property type="evidence" value="ECO:0007669"/>
    <property type="project" value="UniProtKB-ARBA"/>
</dbReference>
<reference evidence="10" key="1">
    <citation type="submission" date="2020-07" db="EMBL/GenBank/DDBJ databases">
        <title>A long reads based de novo assembly of the rainbow trout Arlee double haploid line genome.</title>
        <authorList>
            <person name="Gao G."/>
            <person name="Palti Y."/>
        </authorList>
    </citation>
    <scope>NUCLEOTIDE SEQUENCE [LARGE SCALE GENOMIC DNA]</scope>
</reference>
<dbReference type="GO" id="GO:0003682">
    <property type="term" value="F:chromatin binding"/>
    <property type="evidence" value="ECO:0007669"/>
    <property type="project" value="TreeGrafter"/>
</dbReference>
<name>A0A8K9WMV1_ONCMY</name>
<dbReference type="Proteomes" id="UP000694395">
    <property type="component" value="Chromosome 17"/>
</dbReference>
<evidence type="ECO:0000256" key="8">
    <source>
        <dbReference type="ARBA" id="ARBA00023242"/>
    </source>
</evidence>
<dbReference type="SMART" id="SM00320">
    <property type="entry name" value="WD40"/>
    <property type="match status" value="5"/>
</dbReference>
<evidence type="ECO:0000256" key="3">
    <source>
        <dbReference type="ARBA" id="ARBA00022472"/>
    </source>
</evidence>
<dbReference type="Gene3D" id="2.130.10.10">
    <property type="entry name" value="YVTN repeat-like/Quinoprotein amine dehydrogenase"/>
    <property type="match status" value="1"/>
</dbReference>
<feature type="repeat" description="WD" evidence="9">
    <location>
        <begin position="248"/>
        <end position="277"/>
    </location>
</feature>
<dbReference type="InterPro" id="IPR001680">
    <property type="entry name" value="WD40_rpt"/>
</dbReference>
<dbReference type="FunFam" id="2.130.10.10:FF:000065">
    <property type="entry name" value="WD repeat-containing protein 82"/>
    <property type="match status" value="1"/>
</dbReference>